<evidence type="ECO:0000313" key="4">
    <source>
        <dbReference type="EMBL" id="VDI35582.1"/>
    </source>
</evidence>
<dbReference type="GO" id="GO:0008270">
    <property type="term" value="F:zinc ion binding"/>
    <property type="evidence" value="ECO:0007669"/>
    <property type="project" value="UniProtKB-KW"/>
</dbReference>
<sequence>MAQVAVKTCEICVSASGTQYCLECEQCFCENCKTFHKKQKVTKNHQFQSSIDVIPEVKSKCKDHNEDVSSLCNTCSVKVCSDCVTGSHRGHEFSNLTDSMSQLKENEKDLQRKVKEATQNIKKIEEGAKAFDGMVTIEPLSGYPSIHYTKATDNDIKQMLGTFTISENVNNPSPKKYVRTDESTQDEIKRMTNLISSVFWRERYQGITQLLEFCETHAQVVAVNATKIFDKFLPRLQDPNSKVNLFALQVFQHIIPLVSDSLIIVLNMAVGNVAPNLSSRNKEICNTAMDIISALMQNIDGGLLLQALVNQTQSASAKSKPYLVVKVAELVRSVYSRKQKQVVLYVLPLLWHLLGATNSSGVVQEGSSSIRTATHALVNSLYSEMGSALMEKAHADASVTPRHLDLLNALLGR</sequence>
<dbReference type="OrthoDB" id="63891at2759"/>
<keyword evidence="2" id="KW-0175">Coiled coil</keyword>
<dbReference type="SUPFAM" id="SSF48371">
    <property type="entry name" value="ARM repeat"/>
    <property type="match status" value="1"/>
</dbReference>
<dbReference type="CDD" id="cd19757">
    <property type="entry name" value="Bbox1"/>
    <property type="match status" value="1"/>
</dbReference>
<dbReference type="SMART" id="SM00336">
    <property type="entry name" value="BBOX"/>
    <property type="match status" value="2"/>
</dbReference>
<evidence type="ECO:0000256" key="2">
    <source>
        <dbReference type="SAM" id="Coils"/>
    </source>
</evidence>
<dbReference type="GO" id="GO:0000226">
    <property type="term" value="P:microtubule cytoskeleton organization"/>
    <property type="evidence" value="ECO:0007669"/>
    <property type="project" value="TreeGrafter"/>
</dbReference>
<comment type="caution">
    <text evidence="4">The sequence shown here is derived from an EMBL/GenBank/DDBJ whole genome shotgun (WGS) entry which is preliminary data.</text>
</comment>
<feature type="domain" description="B box-type" evidence="3">
    <location>
        <begin position="56"/>
        <end position="96"/>
    </location>
</feature>
<keyword evidence="1" id="KW-0863">Zinc-finger</keyword>
<dbReference type="GO" id="GO:0005929">
    <property type="term" value="C:cilium"/>
    <property type="evidence" value="ECO:0007669"/>
    <property type="project" value="TreeGrafter"/>
</dbReference>
<name>A0A8B6EIS8_MYTGA</name>
<reference evidence="4" key="1">
    <citation type="submission" date="2018-11" db="EMBL/GenBank/DDBJ databases">
        <authorList>
            <person name="Alioto T."/>
            <person name="Alioto T."/>
        </authorList>
    </citation>
    <scope>NUCLEOTIDE SEQUENCE</scope>
</reference>
<dbReference type="InterPro" id="IPR011989">
    <property type="entry name" value="ARM-like"/>
</dbReference>
<gene>
    <name evidence="4" type="ORF">MGAL_10B068397</name>
</gene>
<dbReference type="Gene3D" id="1.25.10.10">
    <property type="entry name" value="Leucine-rich Repeat Variant"/>
    <property type="match status" value="1"/>
</dbReference>
<evidence type="ECO:0000313" key="5">
    <source>
        <dbReference type="Proteomes" id="UP000596742"/>
    </source>
</evidence>
<dbReference type="InterPro" id="IPR016024">
    <property type="entry name" value="ARM-type_fold"/>
</dbReference>
<keyword evidence="1" id="KW-0479">Metal-binding</keyword>
<keyword evidence="5" id="KW-1185">Reference proteome</keyword>
<dbReference type="PROSITE" id="PS50119">
    <property type="entry name" value="ZF_BBOX"/>
    <property type="match status" value="1"/>
</dbReference>
<dbReference type="GO" id="GO:0008017">
    <property type="term" value="F:microtubule binding"/>
    <property type="evidence" value="ECO:0007669"/>
    <property type="project" value="TreeGrafter"/>
</dbReference>
<organism evidence="4 5">
    <name type="scientific">Mytilus galloprovincialis</name>
    <name type="common">Mediterranean mussel</name>
    <dbReference type="NCBI Taxonomy" id="29158"/>
    <lineage>
        <taxon>Eukaryota</taxon>
        <taxon>Metazoa</taxon>
        <taxon>Spiralia</taxon>
        <taxon>Lophotrochozoa</taxon>
        <taxon>Mollusca</taxon>
        <taxon>Bivalvia</taxon>
        <taxon>Autobranchia</taxon>
        <taxon>Pteriomorphia</taxon>
        <taxon>Mytilida</taxon>
        <taxon>Mytiloidea</taxon>
        <taxon>Mytilidae</taxon>
        <taxon>Mytilinae</taxon>
        <taxon>Mytilus</taxon>
    </lineage>
</organism>
<dbReference type="InterPro" id="IPR000315">
    <property type="entry name" value="Znf_B-box"/>
</dbReference>
<dbReference type="AlphaFoldDB" id="A0A8B6EIS8"/>
<dbReference type="SUPFAM" id="SSF57845">
    <property type="entry name" value="B-box zinc-binding domain"/>
    <property type="match status" value="1"/>
</dbReference>
<feature type="coiled-coil region" evidence="2">
    <location>
        <begin position="93"/>
        <end position="127"/>
    </location>
</feature>
<proteinExistence type="predicted"/>
<dbReference type="Pfam" id="PF00643">
    <property type="entry name" value="zf-B_box"/>
    <property type="match status" value="1"/>
</dbReference>
<evidence type="ECO:0000256" key="1">
    <source>
        <dbReference type="PROSITE-ProRule" id="PRU00024"/>
    </source>
</evidence>
<dbReference type="PANTHER" id="PTHR21567:SF87">
    <property type="entry name" value="CRESCERIN-LIKE PROTEIN CHE-12"/>
    <property type="match status" value="1"/>
</dbReference>
<evidence type="ECO:0000259" key="3">
    <source>
        <dbReference type="PROSITE" id="PS50119"/>
    </source>
</evidence>
<keyword evidence="1" id="KW-0862">Zinc</keyword>
<dbReference type="PANTHER" id="PTHR21567">
    <property type="entry name" value="CLASP"/>
    <property type="match status" value="1"/>
</dbReference>
<dbReference type="GO" id="GO:0005881">
    <property type="term" value="C:cytoplasmic microtubule"/>
    <property type="evidence" value="ECO:0007669"/>
    <property type="project" value="TreeGrafter"/>
</dbReference>
<accession>A0A8B6EIS8</accession>
<dbReference type="Proteomes" id="UP000596742">
    <property type="component" value="Unassembled WGS sequence"/>
</dbReference>
<dbReference type="EMBL" id="UYJE01005255">
    <property type="protein sequence ID" value="VDI35582.1"/>
    <property type="molecule type" value="Genomic_DNA"/>
</dbReference>
<protein>
    <recommendedName>
        <fullName evidence="3">B box-type domain-containing protein</fullName>
    </recommendedName>
</protein>
<dbReference type="Gene3D" id="3.30.160.60">
    <property type="entry name" value="Classic Zinc Finger"/>
    <property type="match status" value="1"/>
</dbReference>